<feature type="compositionally biased region" description="Basic and acidic residues" evidence="1">
    <location>
        <begin position="27"/>
        <end position="43"/>
    </location>
</feature>
<evidence type="ECO:0000313" key="3">
    <source>
        <dbReference type="Proteomes" id="UP000296049"/>
    </source>
</evidence>
<evidence type="ECO:0000256" key="1">
    <source>
        <dbReference type="SAM" id="MobiDB-lite"/>
    </source>
</evidence>
<dbReference type="EMBL" id="KB743221">
    <property type="protein sequence ID" value="EOB00203.1"/>
    <property type="molecule type" value="Genomic_DNA"/>
</dbReference>
<feature type="region of interest" description="Disordered" evidence="1">
    <location>
        <begin position="27"/>
        <end position="57"/>
    </location>
</feature>
<keyword evidence="3" id="KW-1185">Reference proteome</keyword>
<proteinExistence type="predicted"/>
<organism evidence="2 3">
    <name type="scientific">Anas platyrhynchos</name>
    <name type="common">Mallard</name>
    <name type="synonym">Anas boschas</name>
    <dbReference type="NCBI Taxonomy" id="8839"/>
    <lineage>
        <taxon>Eukaryota</taxon>
        <taxon>Metazoa</taxon>
        <taxon>Chordata</taxon>
        <taxon>Craniata</taxon>
        <taxon>Vertebrata</taxon>
        <taxon>Euteleostomi</taxon>
        <taxon>Archelosauria</taxon>
        <taxon>Archosauria</taxon>
        <taxon>Dinosauria</taxon>
        <taxon>Saurischia</taxon>
        <taxon>Theropoda</taxon>
        <taxon>Coelurosauria</taxon>
        <taxon>Aves</taxon>
        <taxon>Neognathae</taxon>
        <taxon>Galloanserae</taxon>
        <taxon>Anseriformes</taxon>
        <taxon>Anatidae</taxon>
        <taxon>Anatinae</taxon>
        <taxon>Anas</taxon>
    </lineage>
</organism>
<protein>
    <submittedName>
        <fullName evidence="2">Uncharacterized protein</fullName>
    </submittedName>
</protein>
<dbReference type="Proteomes" id="UP000296049">
    <property type="component" value="Unassembled WGS sequence"/>
</dbReference>
<sequence length="123" mass="13581">MASALVASPPAAAQRLGVHRLCEVVKQQKEQAPKEDQGHHSQEDEAADEEGVHDLQGAEKPRVMVLVHLWAHTVAWKKRFAAKGRQPSPIQSSPENGEEKKRLRKECARPAGHDIDFPAARDA</sequence>
<accession>R0LIL3</accession>
<evidence type="ECO:0000313" key="2">
    <source>
        <dbReference type="EMBL" id="EOB00203.1"/>
    </source>
</evidence>
<name>R0LIL3_ANAPL</name>
<dbReference type="AlphaFoldDB" id="R0LIL3"/>
<reference evidence="3" key="1">
    <citation type="journal article" date="2013" name="Nat. Genet.">
        <title>The duck genome and transcriptome provide insight into an avian influenza virus reservoir species.</title>
        <authorList>
            <person name="Huang Y."/>
            <person name="Li Y."/>
            <person name="Burt D.W."/>
            <person name="Chen H."/>
            <person name="Zhang Y."/>
            <person name="Qian W."/>
            <person name="Kim H."/>
            <person name="Gan S."/>
            <person name="Zhao Y."/>
            <person name="Li J."/>
            <person name="Yi K."/>
            <person name="Feng H."/>
            <person name="Zhu P."/>
            <person name="Li B."/>
            <person name="Liu Q."/>
            <person name="Fairley S."/>
            <person name="Magor K.E."/>
            <person name="Du Z."/>
            <person name="Hu X."/>
            <person name="Goodman L."/>
            <person name="Tafer H."/>
            <person name="Vignal A."/>
            <person name="Lee T."/>
            <person name="Kim K.W."/>
            <person name="Sheng Z."/>
            <person name="An Y."/>
            <person name="Searle S."/>
            <person name="Herrero J."/>
            <person name="Groenen M.A."/>
            <person name="Crooijmans R.P."/>
            <person name="Faraut T."/>
            <person name="Cai Q."/>
            <person name="Webster R.G."/>
            <person name="Aldridge J.R."/>
            <person name="Warren W.C."/>
            <person name="Bartschat S."/>
            <person name="Kehr S."/>
            <person name="Marz M."/>
            <person name="Stadler P.F."/>
            <person name="Smith J."/>
            <person name="Kraus R.H."/>
            <person name="Zhao Y."/>
            <person name="Ren L."/>
            <person name="Fei J."/>
            <person name="Morisson M."/>
            <person name="Kaiser P."/>
            <person name="Griffin D.K."/>
            <person name="Rao M."/>
            <person name="Pitel F."/>
            <person name="Wang J."/>
            <person name="Li N."/>
        </authorList>
    </citation>
    <scope>NUCLEOTIDE SEQUENCE [LARGE SCALE GENOMIC DNA]</scope>
</reference>
<feature type="compositionally biased region" description="Basic and acidic residues" evidence="1">
    <location>
        <begin position="97"/>
        <end position="123"/>
    </location>
</feature>
<gene>
    <name evidence="2" type="ORF">Anapl_11918</name>
</gene>
<feature type="region of interest" description="Disordered" evidence="1">
    <location>
        <begin position="81"/>
        <end position="123"/>
    </location>
</feature>